<name>A0AAW8JCC4_9GAMM</name>
<gene>
    <name evidence="2" type="ORF">RFH51_02480</name>
</gene>
<sequence length="198" mass="22739">MKNIIILIASLSIWMTPAFARDKVLAQAGDVQIIQSNCTKDEQQCDFIKSYRGKHSYLMKSWPGNSNTYKFSDKLLGITFSSTGVNTLFITINNQNQQFKYARLLGIDDKNSCFITQETYNNEKDSIVFRKTSDQKVFFVINKHTRNVTGLSQVLYSSFDPEDHQTFNFNYGTMIDNEYASFDMTVKNACTKPSIQTY</sequence>
<organism evidence="2 3">
    <name type="scientific">Acinetobacter gerneri</name>
    <dbReference type="NCBI Taxonomy" id="202952"/>
    <lineage>
        <taxon>Bacteria</taxon>
        <taxon>Pseudomonadati</taxon>
        <taxon>Pseudomonadota</taxon>
        <taxon>Gammaproteobacteria</taxon>
        <taxon>Moraxellales</taxon>
        <taxon>Moraxellaceae</taxon>
        <taxon>Acinetobacter</taxon>
    </lineage>
</organism>
<evidence type="ECO:0000256" key="1">
    <source>
        <dbReference type="SAM" id="SignalP"/>
    </source>
</evidence>
<protein>
    <submittedName>
        <fullName evidence="2">Uncharacterized protein</fullName>
    </submittedName>
</protein>
<comment type="caution">
    <text evidence="2">The sequence shown here is derived from an EMBL/GenBank/DDBJ whole genome shotgun (WGS) entry which is preliminary data.</text>
</comment>
<dbReference type="EMBL" id="JAVIDA010000002">
    <property type="protein sequence ID" value="MDQ9070327.1"/>
    <property type="molecule type" value="Genomic_DNA"/>
</dbReference>
<reference evidence="2" key="1">
    <citation type="submission" date="2023-08" db="EMBL/GenBank/DDBJ databases">
        <title>Emergence of clinically-relevant ST2 carbapenem-resistant Acinetobacter baumannii strains in hospital sewages in Zhejiang, East of China.</title>
        <authorList>
            <person name="Kaichao C."/>
            <person name="Zhang R."/>
        </authorList>
    </citation>
    <scope>NUCLEOTIDE SEQUENCE</scope>
    <source>
        <strain evidence="2">M-SY-60</strain>
    </source>
</reference>
<evidence type="ECO:0000313" key="3">
    <source>
        <dbReference type="Proteomes" id="UP001243195"/>
    </source>
</evidence>
<accession>A0AAW8JCC4</accession>
<dbReference type="AlphaFoldDB" id="A0AAW8JCC4"/>
<keyword evidence="1" id="KW-0732">Signal</keyword>
<dbReference type="RefSeq" id="WP_308956210.1">
    <property type="nucleotide sequence ID" value="NZ_JAVICY010000013.1"/>
</dbReference>
<dbReference type="Proteomes" id="UP001243195">
    <property type="component" value="Unassembled WGS sequence"/>
</dbReference>
<proteinExistence type="predicted"/>
<feature type="chain" id="PRO_5043678763" evidence="1">
    <location>
        <begin position="21"/>
        <end position="198"/>
    </location>
</feature>
<evidence type="ECO:0000313" key="2">
    <source>
        <dbReference type="EMBL" id="MDQ9070327.1"/>
    </source>
</evidence>
<feature type="signal peptide" evidence="1">
    <location>
        <begin position="1"/>
        <end position="20"/>
    </location>
</feature>